<dbReference type="Gene3D" id="3.30.40.100">
    <property type="match status" value="1"/>
</dbReference>
<dbReference type="GO" id="GO:0008270">
    <property type="term" value="F:zinc ion binding"/>
    <property type="evidence" value="ECO:0007669"/>
    <property type="project" value="UniProtKB-KW"/>
</dbReference>
<dbReference type="AlphaFoldDB" id="A0AAQ3KV88"/>
<accession>A0AAQ3KV88</accession>
<reference evidence="5 6" key="1">
    <citation type="submission" date="2023-10" db="EMBL/GenBank/DDBJ databases">
        <title>Chromosome-scale genome assembly provides insights into flower coloration mechanisms of Canna indica.</title>
        <authorList>
            <person name="Li C."/>
        </authorList>
    </citation>
    <scope>NUCLEOTIDE SEQUENCE [LARGE SCALE GENOMIC DNA]</scope>
    <source>
        <tissue evidence="5">Flower</tissue>
    </source>
</reference>
<sequence length="111" mass="12397">MAAGGGQQAGIKQVAESDSNFAGYAVQCDNCLKWRKIPSKEEYEAIRENILDDPWYCHMKPNVSCDDPSQVEPDDDDDGTIWAADIPNLLRPPAGTQRLLKMRPDFSRVDV</sequence>
<keyword evidence="2" id="KW-0863">Zinc-finger</keyword>
<keyword evidence="6" id="KW-1185">Reference proteome</keyword>
<keyword evidence="1" id="KW-0479">Metal-binding</keyword>
<dbReference type="InterPro" id="IPR011124">
    <property type="entry name" value="Znf_CW"/>
</dbReference>
<keyword evidence="3" id="KW-0862">Zinc</keyword>
<dbReference type="Pfam" id="PF07496">
    <property type="entry name" value="zf-CW"/>
    <property type="match status" value="1"/>
</dbReference>
<dbReference type="Proteomes" id="UP001327560">
    <property type="component" value="Chromosome 8"/>
</dbReference>
<evidence type="ECO:0000313" key="5">
    <source>
        <dbReference type="EMBL" id="WOL15747.1"/>
    </source>
</evidence>
<dbReference type="PROSITE" id="PS51050">
    <property type="entry name" value="ZF_CW"/>
    <property type="match status" value="1"/>
</dbReference>
<proteinExistence type="predicted"/>
<protein>
    <recommendedName>
        <fullName evidence="4">CW-type domain-containing protein</fullName>
    </recommendedName>
</protein>
<name>A0AAQ3KV88_9LILI</name>
<evidence type="ECO:0000256" key="3">
    <source>
        <dbReference type="ARBA" id="ARBA00022833"/>
    </source>
</evidence>
<evidence type="ECO:0000259" key="4">
    <source>
        <dbReference type="PROSITE" id="PS51050"/>
    </source>
</evidence>
<dbReference type="GO" id="GO:0005634">
    <property type="term" value="C:nucleus"/>
    <property type="evidence" value="ECO:0007669"/>
    <property type="project" value="UniProtKB-ARBA"/>
</dbReference>
<dbReference type="PANTHER" id="PTHR12396">
    <property type="entry name" value="METHYL-CPG BINDING PROTEIN, MBD"/>
    <property type="match status" value="1"/>
</dbReference>
<evidence type="ECO:0000256" key="2">
    <source>
        <dbReference type="ARBA" id="ARBA00022771"/>
    </source>
</evidence>
<dbReference type="EMBL" id="CP136897">
    <property type="protein sequence ID" value="WOL15747.1"/>
    <property type="molecule type" value="Genomic_DNA"/>
</dbReference>
<gene>
    <name evidence="5" type="ORF">Cni_G24528</name>
</gene>
<evidence type="ECO:0000313" key="6">
    <source>
        <dbReference type="Proteomes" id="UP001327560"/>
    </source>
</evidence>
<feature type="domain" description="CW-type" evidence="4">
    <location>
        <begin position="15"/>
        <end position="73"/>
    </location>
</feature>
<evidence type="ECO:0000256" key="1">
    <source>
        <dbReference type="ARBA" id="ARBA00022723"/>
    </source>
</evidence>
<organism evidence="5 6">
    <name type="scientific">Canna indica</name>
    <name type="common">Indian-shot</name>
    <dbReference type="NCBI Taxonomy" id="4628"/>
    <lineage>
        <taxon>Eukaryota</taxon>
        <taxon>Viridiplantae</taxon>
        <taxon>Streptophyta</taxon>
        <taxon>Embryophyta</taxon>
        <taxon>Tracheophyta</taxon>
        <taxon>Spermatophyta</taxon>
        <taxon>Magnoliopsida</taxon>
        <taxon>Liliopsida</taxon>
        <taxon>Zingiberales</taxon>
        <taxon>Cannaceae</taxon>
        <taxon>Canna</taxon>
    </lineage>
</organism>
<dbReference type="PANTHER" id="PTHR12396:SF10">
    <property type="entry name" value="METHYL-CPG-BINDING DOMAIN-CONTAINING PROTEIN 1-RELATED"/>
    <property type="match status" value="1"/>
</dbReference>